<comment type="similarity">
    <text evidence="1">Belongs to the SsuE family.</text>
</comment>
<dbReference type="InterPro" id="IPR005025">
    <property type="entry name" value="FMN_Rdtase-like_dom"/>
</dbReference>
<dbReference type="EMBL" id="JAJGNP010000003">
    <property type="protein sequence ID" value="MCC4232278.1"/>
    <property type="molecule type" value="Genomic_DNA"/>
</dbReference>
<dbReference type="RefSeq" id="WP_228226567.1">
    <property type="nucleotide sequence ID" value="NZ_JAJGNP010000003.1"/>
</dbReference>
<protein>
    <submittedName>
        <fullName evidence="6">NAD(P)H-dependent oxidoreductase</fullName>
    </submittedName>
</protein>
<evidence type="ECO:0000256" key="4">
    <source>
        <dbReference type="ARBA" id="ARBA00023002"/>
    </source>
</evidence>
<dbReference type="Proteomes" id="UP001198830">
    <property type="component" value="Unassembled WGS sequence"/>
</dbReference>
<sequence length="198" mass="20877">MKVSLGVRRPVVVAVGGTLREHSSTEKALKLVLRRCVALGADTVLISGADLDLPAYAPERVERTERARFLVDSLRRADAILIGSPGYHGGISGLVKNALDYTEDMRGDARCYFDGRPVGCVATGAGWQGAVATLGALRAVVHALRGWPTPLGVAINTIEPVFAPDGECLSPELARTFDAMAEQLLEFVAAHSALATAA</sequence>
<dbReference type="Pfam" id="PF03358">
    <property type="entry name" value="FMN_red"/>
    <property type="match status" value="1"/>
</dbReference>
<dbReference type="PANTHER" id="PTHR43408">
    <property type="entry name" value="FMN REDUCTASE (NADPH)"/>
    <property type="match status" value="1"/>
</dbReference>
<reference evidence="6 7" key="1">
    <citation type="submission" date="2021-10" db="EMBL/GenBank/DDBJ databases">
        <title>The diversity and Nitrogen Metabolism of Culturable Nitrate-Utilizing Bacteria Within the Oxygen Minimum Zone of the Changjiang (Yangtze River)Estuary.</title>
        <authorList>
            <person name="Zhang D."/>
            <person name="Zheng J."/>
            <person name="Liu S."/>
            <person name="He W."/>
        </authorList>
    </citation>
    <scope>NUCLEOTIDE SEQUENCE [LARGE SCALE GENOMIC DNA]</scope>
    <source>
        <strain evidence="6 7">FXH275-2</strain>
    </source>
</reference>
<evidence type="ECO:0000259" key="5">
    <source>
        <dbReference type="Pfam" id="PF03358"/>
    </source>
</evidence>
<dbReference type="InterPro" id="IPR051814">
    <property type="entry name" value="NAD(P)H-dep_FMN_reductase"/>
</dbReference>
<keyword evidence="7" id="KW-1185">Reference proteome</keyword>
<gene>
    <name evidence="6" type="ORF">LL253_06165</name>
</gene>
<comment type="caution">
    <text evidence="6">The sequence shown here is derived from an EMBL/GenBank/DDBJ whole genome shotgun (WGS) entry which is preliminary data.</text>
</comment>
<keyword evidence="4" id="KW-0560">Oxidoreductase</keyword>
<evidence type="ECO:0000313" key="7">
    <source>
        <dbReference type="Proteomes" id="UP001198830"/>
    </source>
</evidence>
<name>A0ABS8H588_9SPHN</name>
<keyword evidence="3" id="KW-0288">FMN</keyword>
<dbReference type="Gene3D" id="3.40.50.360">
    <property type="match status" value="1"/>
</dbReference>
<dbReference type="PANTHER" id="PTHR43408:SF2">
    <property type="entry name" value="FMN REDUCTASE (NADPH)"/>
    <property type="match status" value="1"/>
</dbReference>
<proteinExistence type="inferred from homology"/>
<accession>A0ABS8H588</accession>
<evidence type="ECO:0000256" key="2">
    <source>
        <dbReference type="ARBA" id="ARBA00022630"/>
    </source>
</evidence>
<evidence type="ECO:0000313" key="6">
    <source>
        <dbReference type="EMBL" id="MCC4232278.1"/>
    </source>
</evidence>
<feature type="domain" description="NADPH-dependent FMN reductase-like" evidence="5">
    <location>
        <begin position="12"/>
        <end position="155"/>
    </location>
</feature>
<organism evidence="6 7">
    <name type="scientific">Sphingobium soli</name>
    <dbReference type="NCBI Taxonomy" id="1591116"/>
    <lineage>
        <taxon>Bacteria</taxon>
        <taxon>Pseudomonadati</taxon>
        <taxon>Pseudomonadota</taxon>
        <taxon>Alphaproteobacteria</taxon>
        <taxon>Sphingomonadales</taxon>
        <taxon>Sphingomonadaceae</taxon>
        <taxon>Sphingobium</taxon>
    </lineage>
</organism>
<dbReference type="InterPro" id="IPR029039">
    <property type="entry name" value="Flavoprotein-like_sf"/>
</dbReference>
<evidence type="ECO:0000256" key="3">
    <source>
        <dbReference type="ARBA" id="ARBA00022643"/>
    </source>
</evidence>
<dbReference type="SUPFAM" id="SSF52218">
    <property type="entry name" value="Flavoproteins"/>
    <property type="match status" value="1"/>
</dbReference>
<evidence type="ECO:0000256" key="1">
    <source>
        <dbReference type="ARBA" id="ARBA00005990"/>
    </source>
</evidence>
<keyword evidence="2" id="KW-0285">Flavoprotein</keyword>